<dbReference type="SMART" id="SM00505">
    <property type="entry name" value="Knot1"/>
    <property type="match status" value="1"/>
</dbReference>
<dbReference type="KEGG" id="aly:9317274"/>
<keyword evidence="3" id="KW-0295">Fungicide</keyword>
<dbReference type="GO" id="GO:0050832">
    <property type="term" value="P:defense response to fungus"/>
    <property type="evidence" value="ECO:0007669"/>
    <property type="project" value="UniProtKB-KW"/>
</dbReference>
<dbReference type="SUPFAM" id="SSF57095">
    <property type="entry name" value="Scorpion toxin-like"/>
    <property type="match status" value="1"/>
</dbReference>
<dbReference type="PROSITE" id="PS00940">
    <property type="entry name" value="GAMMA_THIONIN"/>
    <property type="match status" value="1"/>
</dbReference>
<dbReference type="GO" id="GO:0031640">
    <property type="term" value="P:killing of cells of another organism"/>
    <property type="evidence" value="ECO:0007669"/>
    <property type="project" value="UniProtKB-KW"/>
</dbReference>
<dbReference type="HOGENOM" id="CLU_161668_5_1_1"/>
<proteinExistence type="inferred from homology"/>
<comment type="similarity">
    <text evidence="1">Belongs to the DEFL family.</text>
</comment>
<evidence type="ECO:0000256" key="4">
    <source>
        <dbReference type="ARBA" id="ARBA00022821"/>
    </source>
</evidence>
<dbReference type="Proteomes" id="UP000008694">
    <property type="component" value="Unassembled WGS sequence"/>
</dbReference>
<dbReference type="PRINTS" id="PR00288">
    <property type="entry name" value="PUROTHIONIN"/>
</dbReference>
<evidence type="ECO:0000256" key="1">
    <source>
        <dbReference type="ARBA" id="ARBA00006722"/>
    </source>
</evidence>
<dbReference type="InterPro" id="IPR008176">
    <property type="entry name" value="Defensin_plant"/>
</dbReference>
<evidence type="ECO:0000256" key="3">
    <source>
        <dbReference type="ARBA" id="ARBA00022577"/>
    </source>
</evidence>
<sequence length="59" mass="6830">VEMVEGQQMCEAKSMNWKGMCMKWRKCRQVCISQGFTDGRCKGFTRNCICIKLCFVPSN</sequence>
<feature type="domain" description="Knottins-like" evidence="5">
    <location>
        <begin position="9"/>
        <end position="54"/>
    </location>
</feature>
<dbReference type="Gene3D" id="3.30.30.10">
    <property type="entry name" value="Knottin, scorpion toxin-like"/>
    <property type="match status" value="1"/>
</dbReference>
<dbReference type="Gramene" id="fgenesh2_kg.4__1183__AT2G31957.1">
    <property type="protein sequence ID" value="fgenesh2_kg.4__1183__AT2G31957.1"/>
    <property type="gene ID" value="fgenesh2_kg.4__1183__AT2G31957.1"/>
</dbReference>
<accession>D7LEB7</accession>
<keyword evidence="2" id="KW-0929">Antimicrobial</keyword>
<dbReference type="InterPro" id="IPR036574">
    <property type="entry name" value="Scorpion_toxin-like_sf"/>
</dbReference>
<dbReference type="InterPro" id="IPR003614">
    <property type="entry name" value="Knottins"/>
</dbReference>
<evidence type="ECO:0000256" key="2">
    <source>
        <dbReference type="ARBA" id="ARBA00022529"/>
    </source>
</evidence>
<feature type="non-terminal residue" evidence="6">
    <location>
        <position position="1"/>
    </location>
</feature>
<name>D7LEB7_ARALL</name>
<dbReference type="OrthoDB" id="683455at2759"/>
<keyword evidence="7" id="KW-1185">Reference proteome</keyword>
<reference evidence="7" key="1">
    <citation type="journal article" date="2011" name="Nat. Genet.">
        <title>The Arabidopsis lyrata genome sequence and the basis of rapid genome size change.</title>
        <authorList>
            <person name="Hu T.T."/>
            <person name="Pattyn P."/>
            <person name="Bakker E.G."/>
            <person name="Cao J."/>
            <person name="Cheng J.-F."/>
            <person name="Clark R.M."/>
            <person name="Fahlgren N."/>
            <person name="Fawcett J.A."/>
            <person name="Grimwood J."/>
            <person name="Gundlach H."/>
            <person name="Haberer G."/>
            <person name="Hollister J.D."/>
            <person name="Ossowski S."/>
            <person name="Ottilar R.P."/>
            <person name="Salamov A.A."/>
            <person name="Schneeberger K."/>
            <person name="Spannagl M."/>
            <person name="Wang X."/>
            <person name="Yang L."/>
            <person name="Nasrallah M.E."/>
            <person name="Bergelson J."/>
            <person name="Carrington J.C."/>
            <person name="Gaut B.S."/>
            <person name="Schmutz J."/>
            <person name="Mayer K.F.X."/>
            <person name="Van de Peer Y."/>
            <person name="Grigoriev I.V."/>
            <person name="Nordborg M."/>
            <person name="Weigel D."/>
            <person name="Guo Y.-L."/>
        </authorList>
    </citation>
    <scope>NUCLEOTIDE SEQUENCE [LARGE SCALE GENOMIC DNA]</scope>
    <source>
        <strain evidence="7">cv. MN47</strain>
    </source>
</reference>
<dbReference type="AlphaFoldDB" id="D7LEB7"/>
<organism evidence="7">
    <name type="scientific">Arabidopsis lyrata subsp. lyrata</name>
    <name type="common">Lyre-leaved rock-cress</name>
    <dbReference type="NCBI Taxonomy" id="81972"/>
    <lineage>
        <taxon>Eukaryota</taxon>
        <taxon>Viridiplantae</taxon>
        <taxon>Streptophyta</taxon>
        <taxon>Embryophyta</taxon>
        <taxon>Tracheophyta</taxon>
        <taxon>Spermatophyta</taxon>
        <taxon>Magnoliopsida</taxon>
        <taxon>eudicotyledons</taxon>
        <taxon>Gunneridae</taxon>
        <taxon>Pentapetalae</taxon>
        <taxon>rosids</taxon>
        <taxon>malvids</taxon>
        <taxon>Brassicales</taxon>
        <taxon>Brassicaceae</taxon>
        <taxon>Camelineae</taxon>
        <taxon>Arabidopsis</taxon>
    </lineage>
</organism>
<dbReference type="Pfam" id="PF00304">
    <property type="entry name" value="Gamma-thionin"/>
    <property type="match status" value="1"/>
</dbReference>
<dbReference type="EMBL" id="GL348716">
    <property type="protein sequence ID" value="EFH55614.1"/>
    <property type="molecule type" value="Genomic_DNA"/>
</dbReference>
<evidence type="ECO:0000313" key="7">
    <source>
        <dbReference type="Proteomes" id="UP000008694"/>
    </source>
</evidence>
<gene>
    <name evidence="6" type="ORF">ARALYDRAFT_482123</name>
</gene>
<keyword evidence="4" id="KW-0611">Plant defense</keyword>
<evidence type="ECO:0000313" key="6">
    <source>
        <dbReference type="EMBL" id="EFH55614.1"/>
    </source>
</evidence>
<protein>
    <recommendedName>
        <fullName evidence="5">Knottins-like domain-containing protein</fullName>
    </recommendedName>
</protein>
<evidence type="ECO:0000259" key="5">
    <source>
        <dbReference type="SMART" id="SM00505"/>
    </source>
</evidence>